<dbReference type="SUPFAM" id="SSF51004">
    <property type="entry name" value="C-terminal (heme d1) domain of cytochrome cd1-nitrite reductase"/>
    <property type="match status" value="1"/>
</dbReference>
<evidence type="ECO:0000313" key="1">
    <source>
        <dbReference type="EMBL" id="MFD2188346.1"/>
    </source>
</evidence>
<comment type="caution">
    <text evidence="1">The sequence shown here is derived from an EMBL/GenBank/DDBJ whole genome shotgun (WGS) entry which is preliminary data.</text>
</comment>
<protein>
    <submittedName>
        <fullName evidence="1">YncE family protein</fullName>
    </submittedName>
</protein>
<name>A0ABW5B2H9_9FLAO</name>
<accession>A0ABW5B2H9</accession>
<organism evidence="1 2">
    <name type="scientific">Aquimarina celericrescens</name>
    <dbReference type="NCBI Taxonomy" id="1964542"/>
    <lineage>
        <taxon>Bacteria</taxon>
        <taxon>Pseudomonadati</taxon>
        <taxon>Bacteroidota</taxon>
        <taxon>Flavobacteriia</taxon>
        <taxon>Flavobacteriales</taxon>
        <taxon>Flavobacteriaceae</taxon>
        <taxon>Aquimarina</taxon>
    </lineage>
</organism>
<dbReference type="InterPro" id="IPR011048">
    <property type="entry name" value="Haem_d1_sf"/>
</dbReference>
<sequence length="345" mass="39303">MKKLNLLIILVFISFSYIACEKEDPIKENFESRDIKEKSIQISNSKFLVANRNIGTLSLFNANNAKKIRNINIPGNAQPTYIATNQTNEIYVADFERGLVWVYRKDNLELTGRIKVEKGSFHMWFNKNRNQLWVNNIISKTTSVIDLTLYKVIKNLKLPTNISRDAEQHDVVISEDGRRAYVTVLIGDQKSLIFMYDTDNLKLLRKVTVGGDAHLFTIKNRVYVPVQNANRLVVFDLNLDRKCTIPLSSAHGITGNDQYLFVTSIKDKKVTILDRKTLKRSDVLNTQFETPHNLAITDSGKRLIISFSGANSRKATIWKIENGKFKQSFVTNSGLNPFGVVSLQN</sequence>
<gene>
    <name evidence="1" type="ORF">ACFSJT_16190</name>
</gene>
<dbReference type="Gene3D" id="2.130.10.10">
    <property type="entry name" value="YVTN repeat-like/Quinoprotein amine dehydrogenase"/>
    <property type="match status" value="2"/>
</dbReference>
<dbReference type="Proteomes" id="UP001597344">
    <property type="component" value="Unassembled WGS sequence"/>
</dbReference>
<dbReference type="InterPro" id="IPR051200">
    <property type="entry name" value="Host-pathogen_enzymatic-act"/>
</dbReference>
<dbReference type="InterPro" id="IPR015943">
    <property type="entry name" value="WD40/YVTN_repeat-like_dom_sf"/>
</dbReference>
<keyword evidence="2" id="KW-1185">Reference proteome</keyword>
<dbReference type="PANTHER" id="PTHR47197">
    <property type="entry name" value="PROTEIN NIRF"/>
    <property type="match status" value="1"/>
</dbReference>
<dbReference type="PANTHER" id="PTHR47197:SF3">
    <property type="entry name" value="DIHYDRO-HEME D1 DEHYDROGENASE"/>
    <property type="match status" value="1"/>
</dbReference>
<dbReference type="EMBL" id="JBHUHY010000016">
    <property type="protein sequence ID" value="MFD2188346.1"/>
    <property type="molecule type" value="Genomic_DNA"/>
</dbReference>
<reference evidence="2" key="1">
    <citation type="journal article" date="2019" name="Int. J. Syst. Evol. Microbiol.">
        <title>The Global Catalogue of Microorganisms (GCM) 10K type strain sequencing project: providing services to taxonomists for standard genome sequencing and annotation.</title>
        <authorList>
            <consortium name="The Broad Institute Genomics Platform"/>
            <consortium name="The Broad Institute Genome Sequencing Center for Infectious Disease"/>
            <person name="Wu L."/>
            <person name="Ma J."/>
        </authorList>
    </citation>
    <scope>NUCLEOTIDE SEQUENCE [LARGE SCALE GENOMIC DNA]</scope>
    <source>
        <strain evidence="2">DT92</strain>
    </source>
</reference>
<evidence type="ECO:0000313" key="2">
    <source>
        <dbReference type="Proteomes" id="UP001597344"/>
    </source>
</evidence>
<dbReference type="RefSeq" id="WP_378321379.1">
    <property type="nucleotide sequence ID" value="NZ_JBHUHY010000016.1"/>
</dbReference>
<proteinExistence type="predicted"/>